<dbReference type="EMBL" id="VTUZ01000072">
    <property type="protein sequence ID" value="KAA0997812.1"/>
    <property type="molecule type" value="Genomic_DNA"/>
</dbReference>
<dbReference type="Proteomes" id="UP000325273">
    <property type="component" value="Unassembled WGS sequence"/>
</dbReference>
<dbReference type="AlphaFoldDB" id="A0A5B0G3J5"/>
<dbReference type="RefSeq" id="WP_149676441.1">
    <property type="nucleotide sequence ID" value="NZ_VTUZ01000072.1"/>
</dbReference>
<comment type="caution">
    <text evidence="1">The sequence shown here is derived from an EMBL/GenBank/DDBJ whole genome shotgun (WGS) entry which is preliminary data.</text>
</comment>
<protein>
    <submittedName>
        <fullName evidence="1">Uncharacterized protein</fullName>
    </submittedName>
</protein>
<name>A0A5B0G3J5_9BURK</name>
<organism evidence="1 2">
    <name type="scientific">Paraburkholderia panacisoli</name>
    <dbReference type="NCBI Taxonomy" id="2603818"/>
    <lineage>
        <taxon>Bacteria</taxon>
        <taxon>Pseudomonadati</taxon>
        <taxon>Pseudomonadota</taxon>
        <taxon>Betaproteobacteria</taxon>
        <taxon>Burkholderiales</taxon>
        <taxon>Burkholderiaceae</taxon>
        <taxon>Paraburkholderia</taxon>
    </lineage>
</organism>
<evidence type="ECO:0000313" key="1">
    <source>
        <dbReference type="EMBL" id="KAA0997812.1"/>
    </source>
</evidence>
<accession>A0A5B0G3J5</accession>
<sequence>MMLSDLLRAVGDENVESQNLDEATTHIQATRGKVRVTFGTQVISAADFVGPAFGKRMRLAFWLPRDKVDAAIAQQENNNGSRGRTRSSWRQTHLLPNRARIGQATLCRGQHRRCRPCRCSIG</sequence>
<reference evidence="1 2" key="1">
    <citation type="submission" date="2019-08" db="EMBL/GenBank/DDBJ databases">
        <title>Paraburkholderia sp. DCY113.</title>
        <authorList>
            <person name="Kang J."/>
        </authorList>
    </citation>
    <scope>NUCLEOTIDE SEQUENCE [LARGE SCALE GENOMIC DNA]</scope>
    <source>
        <strain evidence="1 2">DCY113</strain>
    </source>
</reference>
<gene>
    <name evidence="1" type="ORF">FVF58_47480</name>
</gene>
<proteinExistence type="predicted"/>
<keyword evidence="2" id="KW-1185">Reference proteome</keyword>
<evidence type="ECO:0000313" key="2">
    <source>
        <dbReference type="Proteomes" id="UP000325273"/>
    </source>
</evidence>